<evidence type="ECO:0000313" key="2">
    <source>
        <dbReference type="Proteomes" id="UP001631969"/>
    </source>
</evidence>
<name>A0ACC7NZD0_9BACL</name>
<keyword evidence="2" id="KW-1185">Reference proteome</keyword>
<accession>A0ACC7NZD0</accession>
<reference evidence="1" key="1">
    <citation type="submission" date="2024-12" db="EMBL/GenBank/DDBJ databases">
        <authorList>
            <person name="Wu N."/>
        </authorList>
    </citation>
    <scope>NUCLEOTIDE SEQUENCE</scope>
    <source>
        <strain evidence="1">P15</strain>
    </source>
</reference>
<protein>
    <submittedName>
        <fullName evidence="1">TIGR01777 family oxidoreductase</fullName>
    </submittedName>
</protein>
<evidence type="ECO:0000313" key="1">
    <source>
        <dbReference type="EMBL" id="MFM9329767.1"/>
    </source>
</evidence>
<sequence length="299" mass="32181">MNILITGGTGFVGSALTAALAETGHGGWIISRRGGAAVLPAEGDAAFTLVSWEALEAQPQLLKNVDAVVNLAGETINQRWTPAAKEKIRDSRVETADRLSRLLESADALPEVLIQASGVNAYGFSRSGTFTEDSSLGEGDFLSGVVRDWEAAAASIPARRRAVLRFGIVLDRDGGALPLMLLPFRVFVGGPLGSGEQWMSWIHRQDLIRLILYVLDHEDMSGVINATAPQPVQNREFAQAAAEVLHSFAWLKAPGAPLRLALGEMSALLLEGQRVLPGKALEAGFRYRYPDIRSALEEK</sequence>
<organism evidence="1 2">
    <name type="scientific">Paenibacillus mesotrionivorans</name>
    <dbReference type="NCBI Taxonomy" id="3160968"/>
    <lineage>
        <taxon>Bacteria</taxon>
        <taxon>Bacillati</taxon>
        <taxon>Bacillota</taxon>
        <taxon>Bacilli</taxon>
        <taxon>Bacillales</taxon>
        <taxon>Paenibacillaceae</taxon>
        <taxon>Paenibacillus</taxon>
    </lineage>
</organism>
<proteinExistence type="predicted"/>
<comment type="caution">
    <text evidence="1">The sequence shown here is derived from an EMBL/GenBank/DDBJ whole genome shotgun (WGS) entry which is preliminary data.</text>
</comment>
<dbReference type="Proteomes" id="UP001631969">
    <property type="component" value="Unassembled WGS sequence"/>
</dbReference>
<gene>
    <name evidence="1" type="ORF">ACI1P1_15840</name>
</gene>
<dbReference type="EMBL" id="JBJURJ010000010">
    <property type="protein sequence ID" value="MFM9329767.1"/>
    <property type="molecule type" value="Genomic_DNA"/>
</dbReference>